<proteinExistence type="inferred from homology"/>
<sequence>MDDPKSDQKMDDLIDLMKNSNSLNDYTATEKHPHFDNYKNVGKIANNQKERRGEHLERQRNRRNDSYNRHRSLFDEISGEKKEDEIEYVMEVDEKRNPFKKKTIPIYKKYKDRLMLSEWLIDIPNELQGSWTMVVSPKGKRCLVVAEERNMARVGITTVYTKHGYKSGQFESGIPGGGELNPREKTILDCIIQKNTFYILDVIYANSKSFSETEAVQRFEEIDIILKNINKKETYTKHFIKALRCPCNNEEMTKIMTKPLEFDISGLLFYNNYGWYTSGYTPLVGWLEPWMLPEVINIPIHRRYNFQKKNDLPLKEYVDDFNDKHNHHLVHGKSWEEKEVPEDNKKEEDEKMD</sequence>
<evidence type="ECO:0000256" key="9">
    <source>
        <dbReference type="ARBA" id="ARBA00023242"/>
    </source>
</evidence>
<evidence type="ECO:0000259" key="11">
    <source>
        <dbReference type="Pfam" id="PF11538"/>
    </source>
</evidence>
<evidence type="ECO:0000256" key="8">
    <source>
        <dbReference type="ARBA" id="ARBA00022884"/>
    </source>
</evidence>
<evidence type="ECO:0000256" key="5">
    <source>
        <dbReference type="ARBA" id="ARBA00016034"/>
    </source>
</evidence>
<feature type="compositionally biased region" description="Basic and acidic residues" evidence="10">
    <location>
        <begin position="48"/>
        <end position="74"/>
    </location>
</feature>
<evidence type="ECO:0000256" key="4">
    <source>
        <dbReference type="ARBA" id="ARBA00007540"/>
    </source>
</evidence>
<protein>
    <recommendedName>
        <fullName evidence="5">Snurportin-1</fullName>
    </recommendedName>
</protein>
<dbReference type="GO" id="GO:0003723">
    <property type="term" value="F:RNA binding"/>
    <property type="evidence" value="ECO:0007669"/>
    <property type="project" value="UniProtKB-KW"/>
</dbReference>
<dbReference type="Pfam" id="PF11538">
    <property type="entry name" value="Snurportin1"/>
    <property type="match status" value="1"/>
</dbReference>
<comment type="function">
    <text evidence="1">Functions as an U snRNP-specific nuclear import adapter. Involved in the trimethylguanosine (m3G)-cap-dependent nuclear import of U snRNPs. Binds specifically to the terminal m3G-cap U snRNAs.</text>
</comment>
<dbReference type="AlphaFoldDB" id="A0A914PY14"/>
<dbReference type="Pfam" id="PF21974">
    <property type="entry name" value="SPN1_m3Gcap_bd"/>
    <property type="match status" value="1"/>
</dbReference>
<dbReference type="PANTHER" id="PTHR13403">
    <property type="entry name" value="SNURPORTIN1 RNUT1 PROTEIN RNA, U TRANSPORTER 1"/>
    <property type="match status" value="1"/>
</dbReference>
<feature type="region of interest" description="Disordered" evidence="10">
    <location>
        <begin position="44"/>
        <end position="74"/>
    </location>
</feature>
<dbReference type="InterPro" id="IPR017336">
    <property type="entry name" value="Snurportin-1"/>
</dbReference>
<evidence type="ECO:0000256" key="7">
    <source>
        <dbReference type="ARBA" id="ARBA00022490"/>
    </source>
</evidence>
<dbReference type="GO" id="GO:0005634">
    <property type="term" value="C:nucleus"/>
    <property type="evidence" value="ECO:0007669"/>
    <property type="project" value="UniProtKB-SubCell"/>
</dbReference>
<dbReference type="InterPro" id="IPR024721">
    <property type="entry name" value="Snurportin-1_N"/>
</dbReference>
<evidence type="ECO:0000313" key="13">
    <source>
        <dbReference type="Proteomes" id="UP000887578"/>
    </source>
</evidence>
<keyword evidence="13" id="KW-1185">Reference proteome</keyword>
<comment type="similarity">
    <text evidence="4">Belongs to the snurportin family.</text>
</comment>
<feature type="compositionally biased region" description="Basic and acidic residues" evidence="10">
    <location>
        <begin position="333"/>
        <end position="353"/>
    </location>
</feature>
<keyword evidence="9" id="KW-0539">Nucleus</keyword>
<name>A0A914PY14_9BILA</name>
<evidence type="ECO:0000256" key="6">
    <source>
        <dbReference type="ARBA" id="ARBA00022448"/>
    </source>
</evidence>
<dbReference type="SUPFAM" id="SSF56091">
    <property type="entry name" value="DNA ligase/mRNA capping enzyme, catalytic domain"/>
    <property type="match status" value="1"/>
</dbReference>
<dbReference type="Proteomes" id="UP000887578">
    <property type="component" value="Unplaced"/>
</dbReference>
<evidence type="ECO:0000256" key="1">
    <source>
        <dbReference type="ARBA" id="ARBA00003975"/>
    </source>
</evidence>
<feature type="domain" description="Snurportin-1 N-terminal" evidence="11">
    <location>
        <begin position="32"/>
        <end position="71"/>
    </location>
</feature>
<organism evidence="13 14">
    <name type="scientific">Panagrolaimus davidi</name>
    <dbReference type="NCBI Taxonomy" id="227884"/>
    <lineage>
        <taxon>Eukaryota</taxon>
        <taxon>Metazoa</taxon>
        <taxon>Ecdysozoa</taxon>
        <taxon>Nematoda</taxon>
        <taxon>Chromadorea</taxon>
        <taxon>Rhabditida</taxon>
        <taxon>Tylenchina</taxon>
        <taxon>Panagrolaimomorpha</taxon>
        <taxon>Panagrolaimoidea</taxon>
        <taxon>Panagrolaimidae</taxon>
        <taxon>Panagrolaimus</taxon>
    </lineage>
</organism>
<keyword evidence="8" id="KW-0694">RNA-binding</keyword>
<feature type="domain" description="Snurportin-1 m3G cap-binding" evidence="12">
    <location>
        <begin position="113"/>
        <end position="289"/>
    </location>
</feature>
<accession>A0A914PY14</accession>
<dbReference type="PANTHER" id="PTHR13403:SF6">
    <property type="entry name" value="SNURPORTIN-1"/>
    <property type="match status" value="1"/>
</dbReference>
<keyword evidence="7" id="KW-0963">Cytoplasm</keyword>
<evidence type="ECO:0000256" key="2">
    <source>
        <dbReference type="ARBA" id="ARBA00004123"/>
    </source>
</evidence>
<comment type="subcellular location">
    <subcellularLocation>
        <location evidence="3">Cytoplasm</location>
    </subcellularLocation>
    <subcellularLocation>
        <location evidence="2">Nucleus</location>
    </subcellularLocation>
</comment>
<evidence type="ECO:0000256" key="3">
    <source>
        <dbReference type="ARBA" id="ARBA00004496"/>
    </source>
</evidence>
<feature type="region of interest" description="Disordered" evidence="10">
    <location>
        <begin position="332"/>
        <end position="353"/>
    </location>
</feature>
<dbReference type="InterPro" id="IPR047857">
    <property type="entry name" value="Snurportin1_C"/>
</dbReference>
<dbReference type="GO" id="GO:0005737">
    <property type="term" value="C:cytoplasm"/>
    <property type="evidence" value="ECO:0007669"/>
    <property type="project" value="UniProtKB-SubCell"/>
</dbReference>
<dbReference type="Gene3D" id="3.30.470.30">
    <property type="entry name" value="DNA ligase/mRNA capping enzyme"/>
    <property type="match status" value="1"/>
</dbReference>
<evidence type="ECO:0000259" key="12">
    <source>
        <dbReference type="Pfam" id="PF21974"/>
    </source>
</evidence>
<dbReference type="GO" id="GO:0061015">
    <property type="term" value="P:snRNA import into nucleus"/>
    <property type="evidence" value="ECO:0007669"/>
    <property type="project" value="InterPro"/>
</dbReference>
<dbReference type="WBParaSite" id="PDA_v2.g21311.t1">
    <property type="protein sequence ID" value="PDA_v2.g21311.t1"/>
    <property type="gene ID" value="PDA_v2.g21311"/>
</dbReference>
<reference evidence="14" key="1">
    <citation type="submission" date="2022-11" db="UniProtKB">
        <authorList>
            <consortium name="WormBaseParasite"/>
        </authorList>
    </citation>
    <scope>IDENTIFICATION</scope>
</reference>
<keyword evidence="6" id="KW-0813">Transport</keyword>
<evidence type="ECO:0000256" key="10">
    <source>
        <dbReference type="SAM" id="MobiDB-lite"/>
    </source>
</evidence>
<evidence type="ECO:0000313" key="14">
    <source>
        <dbReference type="WBParaSite" id="PDA_v2.g21311.t1"/>
    </source>
</evidence>